<proteinExistence type="predicted"/>
<sequence>MMHPAFGVHTPDALPLSYTHDAFLHDLSTQMAIAQATRRPSRGSNGQHRPGSTMRVVKPSSANTSPRSSAYLSRRKTMVGDGSTPRRQHQTTDYLSIPQGDDMARPRKQSTRPLSWHPPSYVQHQQFPYQQPTSYPFPTPKMYADSPDYYSAQPQFSPMVASYSNDTSPSSTFSPLPLFPGCDNTQYMQADTWDLSQRTTPFYPFPNDGQRMPGPFSTLDGATNHKTSAAGALDWNAFVSHGFNNTSPPTPETFPQTQHSHPVVSEASVPYQALDEAEEEGEILIGMGLYDAPEKFEEDPQLDNYRSTVSSLLGSSFQPNEPRGKGLKLEETWEPPKSDNGEEEDDDDDNGDSE</sequence>
<organism evidence="2 3">
    <name type="scientific">Tolypocladium capitatum</name>
    <dbReference type="NCBI Taxonomy" id="45235"/>
    <lineage>
        <taxon>Eukaryota</taxon>
        <taxon>Fungi</taxon>
        <taxon>Dikarya</taxon>
        <taxon>Ascomycota</taxon>
        <taxon>Pezizomycotina</taxon>
        <taxon>Sordariomycetes</taxon>
        <taxon>Hypocreomycetidae</taxon>
        <taxon>Hypocreales</taxon>
        <taxon>Ophiocordycipitaceae</taxon>
        <taxon>Tolypocladium</taxon>
    </lineage>
</organism>
<dbReference type="OrthoDB" id="5378435at2759"/>
<reference evidence="2 3" key="1">
    <citation type="submission" date="2017-08" db="EMBL/GenBank/DDBJ databases">
        <title>Harnessing the power of phylogenomics to disentangle the directionality and signatures of interkingdom host jumping in the parasitic fungal genus Tolypocladium.</title>
        <authorList>
            <person name="Quandt C.A."/>
            <person name="Patterson W."/>
            <person name="Spatafora J.W."/>
        </authorList>
    </citation>
    <scope>NUCLEOTIDE SEQUENCE [LARGE SCALE GENOMIC DNA]</scope>
    <source>
        <strain evidence="2 3">CBS 113982</strain>
    </source>
</reference>
<feature type="compositionally biased region" description="Basic and acidic residues" evidence="1">
    <location>
        <begin position="322"/>
        <end position="340"/>
    </location>
</feature>
<feature type="region of interest" description="Disordered" evidence="1">
    <location>
        <begin position="303"/>
        <end position="354"/>
    </location>
</feature>
<feature type="region of interest" description="Disordered" evidence="1">
    <location>
        <begin position="35"/>
        <end position="119"/>
    </location>
</feature>
<feature type="compositionally biased region" description="Polar residues" evidence="1">
    <location>
        <begin position="246"/>
        <end position="260"/>
    </location>
</feature>
<evidence type="ECO:0000256" key="1">
    <source>
        <dbReference type="SAM" id="MobiDB-lite"/>
    </source>
</evidence>
<feature type="region of interest" description="Disordered" evidence="1">
    <location>
        <begin position="246"/>
        <end position="267"/>
    </location>
</feature>
<keyword evidence="3" id="KW-1185">Reference proteome</keyword>
<dbReference type="EMBL" id="NRSZ01000835">
    <property type="protein sequence ID" value="PNY24847.1"/>
    <property type="molecule type" value="Genomic_DNA"/>
</dbReference>
<evidence type="ECO:0000313" key="3">
    <source>
        <dbReference type="Proteomes" id="UP000236621"/>
    </source>
</evidence>
<protein>
    <submittedName>
        <fullName evidence="2">Uncharacterized protein</fullName>
    </submittedName>
</protein>
<feature type="compositionally biased region" description="Polar residues" evidence="1">
    <location>
        <begin position="60"/>
        <end position="71"/>
    </location>
</feature>
<dbReference type="Proteomes" id="UP000236621">
    <property type="component" value="Unassembled WGS sequence"/>
</dbReference>
<evidence type="ECO:0000313" key="2">
    <source>
        <dbReference type="EMBL" id="PNY24847.1"/>
    </source>
</evidence>
<dbReference type="AlphaFoldDB" id="A0A2K3QBD7"/>
<feature type="compositionally biased region" description="Polar residues" evidence="1">
    <location>
        <begin position="304"/>
        <end position="319"/>
    </location>
</feature>
<name>A0A2K3QBD7_9HYPO</name>
<gene>
    <name evidence="2" type="ORF">TCAP_05214</name>
</gene>
<comment type="caution">
    <text evidence="2">The sequence shown here is derived from an EMBL/GenBank/DDBJ whole genome shotgun (WGS) entry which is preliminary data.</text>
</comment>
<accession>A0A2K3QBD7</accession>
<dbReference type="STRING" id="45235.A0A2K3QBD7"/>
<feature type="compositionally biased region" description="Acidic residues" evidence="1">
    <location>
        <begin position="341"/>
        <end position="354"/>
    </location>
</feature>